<gene>
    <name evidence="1" type="ORF">C8D88_114177</name>
</gene>
<proteinExistence type="predicted"/>
<accession>A0A316HQC0</accession>
<reference evidence="1 2" key="1">
    <citation type="submission" date="2018-05" db="EMBL/GenBank/DDBJ databases">
        <title>Genomic Encyclopedia of Type Strains, Phase IV (KMG-IV): sequencing the most valuable type-strain genomes for metagenomic binning, comparative biology and taxonomic classification.</title>
        <authorList>
            <person name="Goeker M."/>
        </authorList>
    </citation>
    <scope>NUCLEOTIDE SEQUENCE [LARGE SCALE GENOMIC DNA]</scope>
    <source>
        <strain evidence="1 2">DSM 45480</strain>
    </source>
</reference>
<name>A0A316HQC0_9PSEU</name>
<dbReference type="Proteomes" id="UP000246005">
    <property type="component" value="Unassembled WGS sequence"/>
</dbReference>
<comment type="caution">
    <text evidence="1">The sequence shown here is derived from an EMBL/GenBank/DDBJ whole genome shotgun (WGS) entry which is preliminary data.</text>
</comment>
<dbReference type="AlphaFoldDB" id="A0A316HQC0"/>
<protein>
    <submittedName>
        <fullName evidence="1">Uncharacterized protein</fullName>
    </submittedName>
</protein>
<dbReference type="EMBL" id="QGHB01000014">
    <property type="protein sequence ID" value="PWK82306.1"/>
    <property type="molecule type" value="Genomic_DNA"/>
</dbReference>
<evidence type="ECO:0000313" key="2">
    <source>
        <dbReference type="Proteomes" id="UP000246005"/>
    </source>
</evidence>
<evidence type="ECO:0000313" key="1">
    <source>
        <dbReference type="EMBL" id="PWK82306.1"/>
    </source>
</evidence>
<sequence>MSMVVLKGSVVISVAESKSSPAGAAWATAGVSATTTASATAVRLARLNMVSPFSVRTVQFAVAVPVAAGRTVVAVEIASLSSGSASHDGYGSETVTRKFALPLAAPSGVKV</sequence>
<organism evidence="1 2">
    <name type="scientific">Lentzea atacamensis</name>
    <dbReference type="NCBI Taxonomy" id="531938"/>
    <lineage>
        <taxon>Bacteria</taxon>
        <taxon>Bacillati</taxon>
        <taxon>Actinomycetota</taxon>
        <taxon>Actinomycetes</taxon>
        <taxon>Pseudonocardiales</taxon>
        <taxon>Pseudonocardiaceae</taxon>
        <taxon>Lentzea</taxon>
    </lineage>
</organism>